<protein>
    <submittedName>
        <fullName evidence="1">Uncharacterized protein</fullName>
    </submittedName>
</protein>
<dbReference type="AlphaFoldDB" id="A0ABD3T2K3"/>
<sequence>MQEERKIQEEVDDTNVAYWEEWIRQIDRDRERVDEGYDSVVDDSKQQIDGEKDEAMSRTGRWAGRAGFVSGERIVPTGK</sequence>
<comment type="caution">
    <text evidence="1">The sequence shown here is derived from an EMBL/GenBank/DDBJ whole genome shotgun (WGS) entry which is preliminary data.</text>
</comment>
<reference evidence="1 2" key="1">
    <citation type="submission" date="2024-12" db="EMBL/GenBank/DDBJ databases">
        <title>The unique morphological basis and parallel evolutionary history of personate flowers in Penstemon.</title>
        <authorList>
            <person name="Depatie T.H."/>
            <person name="Wessinger C.A."/>
        </authorList>
    </citation>
    <scope>NUCLEOTIDE SEQUENCE [LARGE SCALE GENOMIC DNA]</scope>
    <source>
        <strain evidence="1">WTNN_2</strain>
        <tissue evidence="1">Leaf</tissue>
    </source>
</reference>
<proteinExistence type="predicted"/>
<evidence type="ECO:0000313" key="1">
    <source>
        <dbReference type="EMBL" id="KAL3831134.1"/>
    </source>
</evidence>
<organism evidence="1 2">
    <name type="scientific">Penstemon smallii</name>
    <dbReference type="NCBI Taxonomy" id="265156"/>
    <lineage>
        <taxon>Eukaryota</taxon>
        <taxon>Viridiplantae</taxon>
        <taxon>Streptophyta</taxon>
        <taxon>Embryophyta</taxon>
        <taxon>Tracheophyta</taxon>
        <taxon>Spermatophyta</taxon>
        <taxon>Magnoliopsida</taxon>
        <taxon>eudicotyledons</taxon>
        <taxon>Gunneridae</taxon>
        <taxon>Pentapetalae</taxon>
        <taxon>asterids</taxon>
        <taxon>lamiids</taxon>
        <taxon>Lamiales</taxon>
        <taxon>Plantaginaceae</taxon>
        <taxon>Cheloneae</taxon>
        <taxon>Penstemon</taxon>
    </lineage>
</organism>
<accession>A0ABD3T2K3</accession>
<dbReference type="Proteomes" id="UP001634393">
    <property type="component" value="Unassembled WGS sequence"/>
</dbReference>
<keyword evidence="2" id="KW-1185">Reference proteome</keyword>
<gene>
    <name evidence="1" type="ORF">ACJIZ3_019936</name>
</gene>
<evidence type="ECO:0000313" key="2">
    <source>
        <dbReference type="Proteomes" id="UP001634393"/>
    </source>
</evidence>
<dbReference type="EMBL" id="JBJXBP010000005">
    <property type="protein sequence ID" value="KAL3831134.1"/>
    <property type="molecule type" value="Genomic_DNA"/>
</dbReference>
<name>A0ABD3T2K3_9LAMI</name>